<gene>
    <name evidence="3" type="ORF">FD13_GL001770</name>
</gene>
<accession>A0A0R2DRI2</accession>
<dbReference type="Proteomes" id="UP000051589">
    <property type="component" value="Unassembled WGS sequence"/>
</dbReference>
<evidence type="ECO:0000259" key="2">
    <source>
        <dbReference type="Pfam" id="PF13472"/>
    </source>
</evidence>
<dbReference type="InterPro" id="IPR013830">
    <property type="entry name" value="SGNH_hydro"/>
</dbReference>
<dbReference type="InterPro" id="IPR036514">
    <property type="entry name" value="SGNH_hydro_sf"/>
</dbReference>
<dbReference type="PATRIC" id="fig|1423803.3.peg.1826"/>
<dbReference type="RefSeq" id="WP_061776898.1">
    <property type="nucleotide sequence ID" value="NZ_AYZH01000006.1"/>
</dbReference>
<dbReference type="OrthoDB" id="252349at2"/>
<dbReference type="STRING" id="1423803.FD13_GL001770"/>
<keyword evidence="4" id="KW-1185">Reference proteome</keyword>
<feature type="transmembrane region" description="Helical" evidence="1">
    <location>
        <begin position="9"/>
        <end position="28"/>
    </location>
</feature>
<evidence type="ECO:0000256" key="1">
    <source>
        <dbReference type="SAM" id="Phobius"/>
    </source>
</evidence>
<sequence length="305" mass="34454">MKLKNLSKVIGVALLVVLIILAVVTYWHPGARTTVSSTPNNKRSVVRVVALGDSLTEGVGDHQKQGGYTGRLKTMIHEKDHVRVIMHNYGKSGDRSDQIEQRLTASRKMQRQVKKAQAITMTVGGNDLLQTLTKNVTINQQSKLNHQLDSAETAYQKRLRSLLTVVRELNPDAPIYLYTIYNPIYVYFANLNQITEAVDDWNAKTIATATGFDHLYMVNISRAMSVGQFKSATQQAKLKRDAQKANDGKLSAQSFQTQILASDSSDELNDYLSNEDHFHPNAKGYRLMTRYAYRQMQAHQQWLLK</sequence>
<dbReference type="PANTHER" id="PTHR30383">
    <property type="entry name" value="THIOESTERASE 1/PROTEASE 1/LYSOPHOSPHOLIPASE L1"/>
    <property type="match status" value="1"/>
</dbReference>
<dbReference type="GO" id="GO:0004622">
    <property type="term" value="F:phosphatidylcholine lysophospholipase activity"/>
    <property type="evidence" value="ECO:0007669"/>
    <property type="project" value="TreeGrafter"/>
</dbReference>
<reference evidence="3 4" key="1">
    <citation type="journal article" date="2015" name="Genome Announc.">
        <title>Expanding the biotechnology potential of lactobacilli through comparative genomics of 213 strains and associated genera.</title>
        <authorList>
            <person name="Sun Z."/>
            <person name="Harris H.M."/>
            <person name="McCann A."/>
            <person name="Guo C."/>
            <person name="Argimon S."/>
            <person name="Zhang W."/>
            <person name="Yang X."/>
            <person name="Jeffery I.B."/>
            <person name="Cooney J.C."/>
            <person name="Kagawa T.F."/>
            <person name="Liu W."/>
            <person name="Song Y."/>
            <person name="Salvetti E."/>
            <person name="Wrobel A."/>
            <person name="Rasinkangas P."/>
            <person name="Parkhill J."/>
            <person name="Rea M.C."/>
            <person name="O'Sullivan O."/>
            <person name="Ritari J."/>
            <person name="Douillard F.P."/>
            <person name="Paul Ross R."/>
            <person name="Yang R."/>
            <person name="Briner A.E."/>
            <person name="Felis G.E."/>
            <person name="de Vos W.M."/>
            <person name="Barrangou R."/>
            <person name="Klaenhammer T.R."/>
            <person name="Caufield P.W."/>
            <person name="Cui Y."/>
            <person name="Zhang H."/>
            <person name="O'Toole P.W."/>
        </authorList>
    </citation>
    <scope>NUCLEOTIDE SEQUENCE [LARGE SCALE GENOMIC DNA]</scope>
    <source>
        <strain evidence="3 4">DSM 21775</strain>
    </source>
</reference>
<proteinExistence type="predicted"/>
<evidence type="ECO:0000313" key="4">
    <source>
        <dbReference type="Proteomes" id="UP000051589"/>
    </source>
</evidence>
<name>A0A0R2DRI2_9LACO</name>
<dbReference type="Gene3D" id="3.40.50.1110">
    <property type="entry name" value="SGNH hydrolase"/>
    <property type="match status" value="1"/>
</dbReference>
<keyword evidence="1" id="KW-0472">Membrane</keyword>
<dbReference type="AlphaFoldDB" id="A0A0R2DRI2"/>
<feature type="domain" description="SGNH hydrolase-type esterase" evidence="2">
    <location>
        <begin position="50"/>
        <end position="287"/>
    </location>
</feature>
<organism evidence="3 4">
    <name type="scientific">Levilactobacillus senmaizukei DSM 21775 = NBRC 103853</name>
    <dbReference type="NCBI Taxonomy" id="1423803"/>
    <lineage>
        <taxon>Bacteria</taxon>
        <taxon>Bacillati</taxon>
        <taxon>Bacillota</taxon>
        <taxon>Bacilli</taxon>
        <taxon>Lactobacillales</taxon>
        <taxon>Lactobacillaceae</taxon>
        <taxon>Levilactobacillus</taxon>
    </lineage>
</organism>
<dbReference type="InterPro" id="IPR051532">
    <property type="entry name" value="Ester_Hydrolysis_Enzymes"/>
</dbReference>
<protein>
    <submittedName>
        <fullName evidence="3">Lysophospholipase L1 related esterase</fullName>
    </submittedName>
</protein>
<dbReference type="EMBL" id="AYZH01000006">
    <property type="protein sequence ID" value="KRN02548.1"/>
    <property type="molecule type" value="Genomic_DNA"/>
</dbReference>
<comment type="caution">
    <text evidence="3">The sequence shown here is derived from an EMBL/GenBank/DDBJ whole genome shotgun (WGS) entry which is preliminary data.</text>
</comment>
<keyword evidence="1" id="KW-0812">Transmembrane</keyword>
<keyword evidence="1" id="KW-1133">Transmembrane helix</keyword>
<evidence type="ECO:0000313" key="3">
    <source>
        <dbReference type="EMBL" id="KRN02548.1"/>
    </source>
</evidence>
<dbReference type="PANTHER" id="PTHR30383:SF27">
    <property type="entry name" value="SPORE GERMINATION LIPASE LIPC"/>
    <property type="match status" value="1"/>
</dbReference>
<dbReference type="Pfam" id="PF13472">
    <property type="entry name" value="Lipase_GDSL_2"/>
    <property type="match status" value="1"/>
</dbReference>
<dbReference type="SUPFAM" id="SSF52266">
    <property type="entry name" value="SGNH hydrolase"/>
    <property type="match status" value="1"/>
</dbReference>